<dbReference type="RefSeq" id="WP_161098301.1">
    <property type="nucleotide sequence ID" value="NZ_WWCW01000072.1"/>
</dbReference>
<dbReference type="GO" id="GO:0003700">
    <property type="term" value="F:DNA-binding transcription factor activity"/>
    <property type="evidence" value="ECO:0007669"/>
    <property type="project" value="InterPro"/>
</dbReference>
<dbReference type="PANTHER" id="PTHR30118">
    <property type="entry name" value="HTH-TYPE TRANSCRIPTIONAL REGULATOR LEUO-RELATED"/>
    <property type="match status" value="1"/>
</dbReference>
<keyword evidence="4" id="KW-0804">Transcription</keyword>
<dbReference type="InterPro" id="IPR000847">
    <property type="entry name" value="LysR_HTH_N"/>
</dbReference>
<comment type="similarity">
    <text evidence="1">Belongs to the LysR transcriptional regulatory family.</text>
</comment>
<dbReference type="InterPro" id="IPR050389">
    <property type="entry name" value="LysR-type_TF"/>
</dbReference>
<dbReference type="CDD" id="cd08459">
    <property type="entry name" value="PBP2_DntR_NahR_LinR_like"/>
    <property type="match status" value="1"/>
</dbReference>
<reference evidence="6 7" key="1">
    <citation type="submission" date="2020-01" db="EMBL/GenBank/DDBJ databases">
        <title>Novel species isolated from a subtropical stream in China.</title>
        <authorList>
            <person name="Lu H."/>
        </authorList>
    </citation>
    <scope>NUCLEOTIDE SEQUENCE [LARGE SCALE GENOMIC DNA]</scope>
    <source>
        <strain evidence="6 7">FT82W</strain>
    </source>
</reference>
<proteinExistence type="inferred from homology"/>
<dbReference type="PROSITE" id="PS50931">
    <property type="entry name" value="HTH_LYSR"/>
    <property type="match status" value="1"/>
</dbReference>
<accession>A0A845G8Y9</accession>
<dbReference type="Pfam" id="PF00126">
    <property type="entry name" value="HTH_1"/>
    <property type="match status" value="1"/>
</dbReference>
<dbReference type="PRINTS" id="PR00039">
    <property type="entry name" value="HTHLYSR"/>
</dbReference>
<dbReference type="Pfam" id="PF03466">
    <property type="entry name" value="LysR_substrate"/>
    <property type="match status" value="1"/>
</dbReference>
<comment type="caution">
    <text evidence="6">The sequence shown here is derived from an EMBL/GenBank/DDBJ whole genome shotgun (WGS) entry which is preliminary data.</text>
</comment>
<sequence length="307" mass="34700">MTTFSNMDLNLLRVFAAISDERSLTQAGNRLHLSQPAVSYALGRLRLIFDDPLFVRTRDGMQPTPAAVELAKPISRALRAVHDALSYAEGFEPSRSSRVFRVSMTDVAEMVFLPTVCEQLRLQAPMVQLQVTPMAPEQIAEALRTGQLDFAIGNLPALKASTRHALLFRESYACLTRRRPGLPRRKALQLDEFLAMSHVQVQSTESSHNQVEQSFRSLGVERRVALALPHFSVLPRILAQSDLAATLPLRIAKLFNEERQFVVYALPVEIPQVEVTMHWHEDFENDSGNQWLRQLVVDKLRQYGSRS</sequence>
<dbReference type="GO" id="GO:0003677">
    <property type="term" value="F:DNA binding"/>
    <property type="evidence" value="ECO:0007669"/>
    <property type="project" value="UniProtKB-KW"/>
</dbReference>
<dbReference type="InterPro" id="IPR036388">
    <property type="entry name" value="WH-like_DNA-bd_sf"/>
</dbReference>
<dbReference type="Proteomes" id="UP000470302">
    <property type="component" value="Unassembled WGS sequence"/>
</dbReference>
<evidence type="ECO:0000256" key="3">
    <source>
        <dbReference type="ARBA" id="ARBA00023125"/>
    </source>
</evidence>
<dbReference type="SUPFAM" id="SSF46785">
    <property type="entry name" value="Winged helix' DNA-binding domain"/>
    <property type="match status" value="1"/>
</dbReference>
<dbReference type="InterPro" id="IPR036390">
    <property type="entry name" value="WH_DNA-bd_sf"/>
</dbReference>
<dbReference type="EMBL" id="WWCW01000072">
    <property type="protein sequence ID" value="MYM89357.1"/>
    <property type="molecule type" value="Genomic_DNA"/>
</dbReference>
<evidence type="ECO:0000256" key="2">
    <source>
        <dbReference type="ARBA" id="ARBA00023015"/>
    </source>
</evidence>
<dbReference type="SUPFAM" id="SSF53850">
    <property type="entry name" value="Periplasmic binding protein-like II"/>
    <property type="match status" value="1"/>
</dbReference>
<gene>
    <name evidence="6" type="ORF">GTP91_19540</name>
</gene>
<dbReference type="Gene3D" id="3.40.190.10">
    <property type="entry name" value="Periplasmic binding protein-like II"/>
    <property type="match status" value="2"/>
</dbReference>
<dbReference type="InterPro" id="IPR005119">
    <property type="entry name" value="LysR_subst-bd"/>
</dbReference>
<keyword evidence="3" id="KW-0238">DNA-binding</keyword>
<name>A0A845G8Y9_9BURK</name>
<dbReference type="PANTHER" id="PTHR30118:SF15">
    <property type="entry name" value="TRANSCRIPTIONAL REGULATORY PROTEIN"/>
    <property type="match status" value="1"/>
</dbReference>
<organism evidence="6 7">
    <name type="scientific">Duganella vulcania</name>
    <dbReference type="NCBI Taxonomy" id="2692166"/>
    <lineage>
        <taxon>Bacteria</taxon>
        <taxon>Pseudomonadati</taxon>
        <taxon>Pseudomonadota</taxon>
        <taxon>Betaproteobacteria</taxon>
        <taxon>Burkholderiales</taxon>
        <taxon>Oxalobacteraceae</taxon>
        <taxon>Telluria group</taxon>
        <taxon>Duganella</taxon>
    </lineage>
</organism>
<evidence type="ECO:0000256" key="1">
    <source>
        <dbReference type="ARBA" id="ARBA00009437"/>
    </source>
</evidence>
<keyword evidence="2" id="KW-0805">Transcription regulation</keyword>
<dbReference type="AlphaFoldDB" id="A0A845G8Y9"/>
<evidence type="ECO:0000259" key="5">
    <source>
        <dbReference type="PROSITE" id="PS50931"/>
    </source>
</evidence>
<evidence type="ECO:0000256" key="4">
    <source>
        <dbReference type="ARBA" id="ARBA00023163"/>
    </source>
</evidence>
<evidence type="ECO:0000313" key="6">
    <source>
        <dbReference type="EMBL" id="MYM89357.1"/>
    </source>
</evidence>
<evidence type="ECO:0000313" key="7">
    <source>
        <dbReference type="Proteomes" id="UP000470302"/>
    </source>
</evidence>
<protein>
    <submittedName>
        <fullName evidence="6">LysR family transcriptional regulator</fullName>
    </submittedName>
</protein>
<dbReference type="Gene3D" id="1.10.10.10">
    <property type="entry name" value="Winged helix-like DNA-binding domain superfamily/Winged helix DNA-binding domain"/>
    <property type="match status" value="1"/>
</dbReference>
<feature type="domain" description="HTH lysR-type" evidence="5">
    <location>
        <begin position="7"/>
        <end position="64"/>
    </location>
</feature>